<evidence type="ECO:0000256" key="3">
    <source>
        <dbReference type="ARBA" id="ARBA00022475"/>
    </source>
</evidence>
<feature type="transmembrane region" description="Helical" evidence="9">
    <location>
        <begin position="68"/>
        <end position="85"/>
    </location>
</feature>
<evidence type="ECO:0000256" key="5">
    <source>
        <dbReference type="ARBA" id="ARBA00022989"/>
    </source>
</evidence>
<dbReference type="InterPro" id="IPR032808">
    <property type="entry name" value="DoxX"/>
</dbReference>
<dbReference type="Pfam" id="PF07681">
    <property type="entry name" value="DoxX"/>
    <property type="match status" value="1"/>
</dbReference>
<dbReference type="Proteomes" id="UP001222770">
    <property type="component" value="Unassembled WGS sequence"/>
</dbReference>
<organism evidence="10 11">
    <name type="scientific">Novosphingobium cyanobacteriorum</name>
    <dbReference type="NCBI Taxonomy" id="3024215"/>
    <lineage>
        <taxon>Bacteria</taxon>
        <taxon>Pseudomonadati</taxon>
        <taxon>Pseudomonadota</taxon>
        <taxon>Alphaproteobacteria</taxon>
        <taxon>Sphingomonadales</taxon>
        <taxon>Sphingomonadaceae</taxon>
        <taxon>Novosphingobium</taxon>
    </lineage>
</organism>
<dbReference type="RefSeq" id="WP_277276299.1">
    <property type="nucleotide sequence ID" value="NZ_JAROCY010000005.1"/>
</dbReference>
<evidence type="ECO:0000256" key="7">
    <source>
        <dbReference type="SAM" id="Coils"/>
    </source>
</evidence>
<feature type="transmembrane region" description="Helical" evidence="9">
    <location>
        <begin position="91"/>
        <end position="112"/>
    </location>
</feature>
<evidence type="ECO:0000256" key="2">
    <source>
        <dbReference type="ARBA" id="ARBA00006679"/>
    </source>
</evidence>
<dbReference type="PANTHER" id="PTHR33452:SF1">
    <property type="entry name" value="INNER MEMBRANE PROTEIN YPHA-RELATED"/>
    <property type="match status" value="1"/>
</dbReference>
<evidence type="ECO:0000256" key="9">
    <source>
        <dbReference type="SAM" id="Phobius"/>
    </source>
</evidence>
<sequence>MNTVAALLGRILLALLFLVSGVNKLFAVNQTESLITGVGLPPNLALAVALFEIVGAIALIFGFMTRLFAILFAGFSLLTVLFFHHDFTDPMQATMALKNLAIAGGMLCLFAHSQMRWSYDSMVIARRGERETRAAEERAREAELRAAKAEGRAEVRHDTVPGTVPARPIPASTMGYVDTNADSVPDRRRRWWELR</sequence>
<comment type="caution">
    <text evidence="10">The sequence shown here is derived from an EMBL/GenBank/DDBJ whole genome shotgun (WGS) entry which is preliminary data.</text>
</comment>
<reference evidence="10 11" key="1">
    <citation type="submission" date="2023-03" db="EMBL/GenBank/DDBJ databases">
        <title>Novosphingobium cyanobacteriorum sp. nov., isolated from a eutrophic reservoir during the Microcystis bloom period.</title>
        <authorList>
            <person name="Kang M."/>
            <person name="Le V."/>
            <person name="Ko S.-R."/>
            <person name="Lee S.-A."/>
            <person name="Ahn C.-Y."/>
        </authorList>
    </citation>
    <scope>NUCLEOTIDE SEQUENCE [LARGE SCALE GENOMIC DNA]</scope>
    <source>
        <strain evidence="10 11">HBC54</strain>
    </source>
</reference>
<keyword evidence="11" id="KW-1185">Reference proteome</keyword>
<accession>A0ABT6CGH6</accession>
<dbReference type="PANTHER" id="PTHR33452">
    <property type="entry name" value="OXIDOREDUCTASE CATD-RELATED"/>
    <property type="match status" value="1"/>
</dbReference>
<keyword evidence="4 9" id="KW-0812">Transmembrane</keyword>
<feature type="coiled-coil region" evidence="7">
    <location>
        <begin position="125"/>
        <end position="152"/>
    </location>
</feature>
<evidence type="ECO:0000256" key="6">
    <source>
        <dbReference type="ARBA" id="ARBA00023136"/>
    </source>
</evidence>
<evidence type="ECO:0000256" key="4">
    <source>
        <dbReference type="ARBA" id="ARBA00022692"/>
    </source>
</evidence>
<proteinExistence type="inferred from homology"/>
<comment type="subcellular location">
    <subcellularLocation>
        <location evidence="1">Cell membrane</location>
        <topology evidence="1">Multi-pass membrane protein</topology>
    </subcellularLocation>
</comment>
<feature type="region of interest" description="Disordered" evidence="8">
    <location>
        <begin position="160"/>
        <end position="180"/>
    </location>
</feature>
<dbReference type="EMBL" id="JAROCY010000005">
    <property type="protein sequence ID" value="MDF8333029.1"/>
    <property type="molecule type" value="Genomic_DNA"/>
</dbReference>
<dbReference type="InterPro" id="IPR051907">
    <property type="entry name" value="DoxX-like_oxidoreductase"/>
</dbReference>
<keyword evidence="5 9" id="KW-1133">Transmembrane helix</keyword>
<evidence type="ECO:0000313" key="11">
    <source>
        <dbReference type="Proteomes" id="UP001222770"/>
    </source>
</evidence>
<keyword evidence="7" id="KW-0175">Coiled coil</keyword>
<comment type="similarity">
    <text evidence="2">Belongs to the DoxX family.</text>
</comment>
<keyword evidence="3" id="KW-1003">Cell membrane</keyword>
<keyword evidence="6 9" id="KW-0472">Membrane</keyword>
<evidence type="ECO:0000313" key="10">
    <source>
        <dbReference type="EMBL" id="MDF8333029.1"/>
    </source>
</evidence>
<evidence type="ECO:0000256" key="8">
    <source>
        <dbReference type="SAM" id="MobiDB-lite"/>
    </source>
</evidence>
<evidence type="ECO:0000256" key="1">
    <source>
        <dbReference type="ARBA" id="ARBA00004651"/>
    </source>
</evidence>
<gene>
    <name evidence="10" type="ORF">POM99_07440</name>
</gene>
<feature type="transmembrane region" description="Helical" evidence="9">
    <location>
        <begin position="43"/>
        <end position="61"/>
    </location>
</feature>
<protein>
    <submittedName>
        <fullName evidence="10">DoxX family protein</fullName>
    </submittedName>
</protein>
<name>A0ABT6CGH6_9SPHN</name>